<dbReference type="PANTHER" id="PTHR43033:SF1">
    <property type="entry name" value="TRNA(ILE)-LYSIDINE SYNTHASE-RELATED"/>
    <property type="match status" value="1"/>
</dbReference>
<dbReference type="Pfam" id="PF11734">
    <property type="entry name" value="TilS_C"/>
    <property type="match status" value="1"/>
</dbReference>
<dbReference type="InterPro" id="IPR011063">
    <property type="entry name" value="TilS/TtcA_N"/>
</dbReference>
<keyword evidence="4 8" id="KW-0819">tRNA processing</keyword>
<reference evidence="11 12" key="1">
    <citation type="submission" date="2020-05" db="EMBL/GenBank/DDBJ databases">
        <title>Thiomicrorhabdus sediminis sp.nov. and Thiomicrorhabdus xiamenensis sp.nov., novel sulfur-oxidizing bacteria isolated from coastal sediment.</title>
        <authorList>
            <person name="Liu X."/>
        </authorList>
    </citation>
    <scope>NUCLEOTIDE SEQUENCE [LARGE SCALE GENOMIC DNA]</scope>
    <source>
        <strain evidence="11 12">G2</strain>
    </source>
</reference>
<evidence type="ECO:0000256" key="8">
    <source>
        <dbReference type="HAMAP-Rule" id="MF_01161"/>
    </source>
</evidence>
<evidence type="ECO:0000313" key="12">
    <source>
        <dbReference type="Proteomes" id="UP000504724"/>
    </source>
</evidence>
<dbReference type="EMBL" id="CP054020">
    <property type="protein sequence ID" value="QKI89201.1"/>
    <property type="molecule type" value="Genomic_DNA"/>
</dbReference>
<evidence type="ECO:0000256" key="2">
    <source>
        <dbReference type="ARBA" id="ARBA00022490"/>
    </source>
</evidence>
<keyword evidence="12" id="KW-1185">Reference proteome</keyword>
<feature type="domain" description="Lysidine-tRNA(Ile) synthetase C-terminal" evidence="10">
    <location>
        <begin position="407"/>
        <end position="433"/>
    </location>
</feature>
<dbReference type="InterPro" id="IPR014729">
    <property type="entry name" value="Rossmann-like_a/b/a_fold"/>
</dbReference>
<evidence type="ECO:0000259" key="9">
    <source>
        <dbReference type="Pfam" id="PF01171"/>
    </source>
</evidence>
<evidence type="ECO:0000313" key="11">
    <source>
        <dbReference type="EMBL" id="QKI89201.1"/>
    </source>
</evidence>
<accession>A0A7D4SN69</accession>
<evidence type="ECO:0000259" key="10">
    <source>
        <dbReference type="Pfam" id="PF11734"/>
    </source>
</evidence>
<name>A0A7D4SN69_9GAMM</name>
<keyword evidence="5 8" id="KW-0547">Nucleotide-binding</keyword>
<dbReference type="GO" id="GO:0005737">
    <property type="term" value="C:cytoplasm"/>
    <property type="evidence" value="ECO:0007669"/>
    <property type="project" value="UniProtKB-SubCell"/>
</dbReference>
<dbReference type="RefSeq" id="WP_173285100.1">
    <property type="nucleotide sequence ID" value="NZ_CP054020.1"/>
</dbReference>
<dbReference type="Pfam" id="PF01171">
    <property type="entry name" value="ATP_bind_3"/>
    <property type="match status" value="1"/>
</dbReference>
<dbReference type="Gene3D" id="3.40.50.620">
    <property type="entry name" value="HUPs"/>
    <property type="match status" value="1"/>
</dbReference>
<dbReference type="Proteomes" id="UP000504724">
    <property type="component" value="Chromosome"/>
</dbReference>
<keyword evidence="2 8" id="KW-0963">Cytoplasm</keyword>
<dbReference type="NCBIfam" id="TIGR02432">
    <property type="entry name" value="lysidine_TilS_N"/>
    <property type="match status" value="1"/>
</dbReference>
<dbReference type="KEGG" id="txa:HQN79_06310"/>
<sequence length="488" mass="55962">MSDYPAASYYCIHNANLSDESLLHDDRGSISAAFSQSVHSLLRKTDLTSPSLVVALSGGLDSAVLLHLCSQLSIPCRAVHINHQLQSHSSGWQAFCRDLCRQWSIPFKSINVCITSRNRQGLEAVARQARYQALFSDLAENEVLLTAHHENDQAETFLLNSLRQTGIGGLSAMPEIQRKRQKWLLRPLLTFSRNDLSAYAKVENLQWIEDPSNADLMFRRNWLRRKIVPELQQEVPGAVHNLAETAKNAQESQDLLERLARLQLQPELATALYLEKHPELDWPEHKNLVQYWLKHLAGNKILVNRVHFAWLEQYWYRPFTGKNHRLAYKLPQGLEFRIYKDRLYLLKEPETKAFNASVFSAALLSPGTKVESRWCFWGSGQLNRAPQVADIRPLSEVKTHSAFPFSKKDLKNFFQEQKIPYWERIDWPVLVSREYMHESNSDENGFSVLGLRKSSGDNCNLGGFDQVALWQWLGLLSEGMEIPLLDNS</sequence>
<dbReference type="SUPFAM" id="SSF52402">
    <property type="entry name" value="Adenine nucleotide alpha hydrolases-like"/>
    <property type="match status" value="1"/>
</dbReference>
<dbReference type="HAMAP" id="MF_01161">
    <property type="entry name" value="tRNA_Ile_lys_synt"/>
    <property type="match status" value="1"/>
</dbReference>
<proteinExistence type="inferred from homology"/>
<dbReference type="EC" id="6.3.4.19" evidence="8"/>
<dbReference type="PANTHER" id="PTHR43033">
    <property type="entry name" value="TRNA(ILE)-LYSIDINE SYNTHASE-RELATED"/>
    <property type="match status" value="1"/>
</dbReference>
<evidence type="ECO:0000256" key="7">
    <source>
        <dbReference type="ARBA" id="ARBA00048539"/>
    </source>
</evidence>
<evidence type="ECO:0000256" key="1">
    <source>
        <dbReference type="ARBA" id="ARBA00004496"/>
    </source>
</evidence>
<comment type="similarity">
    <text evidence="8">Belongs to the tRNA(Ile)-lysidine synthase family.</text>
</comment>
<dbReference type="InterPro" id="IPR012796">
    <property type="entry name" value="Lysidine-tRNA-synth_C"/>
</dbReference>
<organism evidence="11 12">
    <name type="scientific">Thiomicrorhabdus xiamenensis</name>
    <dbReference type="NCBI Taxonomy" id="2739063"/>
    <lineage>
        <taxon>Bacteria</taxon>
        <taxon>Pseudomonadati</taxon>
        <taxon>Pseudomonadota</taxon>
        <taxon>Gammaproteobacteria</taxon>
        <taxon>Thiotrichales</taxon>
        <taxon>Piscirickettsiaceae</taxon>
        <taxon>Thiomicrorhabdus</taxon>
    </lineage>
</organism>
<protein>
    <recommendedName>
        <fullName evidence="8">tRNA(Ile)-lysidine synthase</fullName>
        <ecNumber evidence="8">6.3.4.19</ecNumber>
    </recommendedName>
    <alternativeName>
        <fullName evidence="8">tRNA(Ile)-2-lysyl-cytidine synthase</fullName>
    </alternativeName>
    <alternativeName>
        <fullName evidence="8">tRNA(Ile)-lysidine synthetase</fullName>
    </alternativeName>
</protein>
<dbReference type="SUPFAM" id="SSF56037">
    <property type="entry name" value="PheT/TilS domain"/>
    <property type="match status" value="1"/>
</dbReference>
<dbReference type="InterPro" id="IPR012094">
    <property type="entry name" value="tRNA_Ile_lys_synt"/>
</dbReference>
<dbReference type="GO" id="GO:0005524">
    <property type="term" value="F:ATP binding"/>
    <property type="evidence" value="ECO:0007669"/>
    <property type="project" value="UniProtKB-UniRule"/>
</dbReference>
<comment type="domain">
    <text evidence="8">The N-terminal region contains the highly conserved SGGXDS motif, predicted to be a P-loop motif involved in ATP binding.</text>
</comment>
<dbReference type="GO" id="GO:0032267">
    <property type="term" value="F:tRNA(Ile)-lysidine synthase activity"/>
    <property type="evidence" value="ECO:0007669"/>
    <property type="project" value="UniProtKB-EC"/>
</dbReference>
<gene>
    <name evidence="8 11" type="primary">tilS</name>
    <name evidence="11" type="ORF">HQN79_06310</name>
</gene>
<feature type="binding site" evidence="8">
    <location>
        <begin position="57"/>
        <end position="62"/>
    </location>
    <ligand>
        <name>ATP</name>
        <dbReference type="ChEBI" id="CHEBI:30616"/>
    </ligand>
</feature>
<dbReference type="InterPro" id="IPR012795">
    <property type="entry name" value="tRNA_Ile_lys_synt_N"/>
</dbReference>
<dbReference type="AlphaFoldDB" id="A0A7D4SN69"/>
<keyword evidence="6 8" id="KW-0067">ATP-binding</keyword>
<comment type="catalytic activity">
    <reaction evidence="7 8">
        <text>cytidine(34) in tRNA(Ile2) + L-lysine + ATP = lysidine(34) in tRNA(Ile2) + AMP + diphosphate + H(+)</text>
        <dbReference type="Rhea" id="RHEA:43744"/>
        <dbReference type="Rhea" id="RHEA-COMP:10625"/>
        <dbReference type="Rhea" id="RHEA-COMP:10670"/>
        <dbReference type="ChEBI" id="CHEBI:15378"/>
        <dbReference type="ChEBI" id="CHEBI:30616"/>
        <dbReference type="ChEBI" id="CHEBI:32551"/>
        <dbReference type="ChEBI" id="CHEBI:33019"/>
        <dbReference type="ChEBI" id="CHEBI:82748"/>
        <dbReference type="ChEBI" id="CHEBI:83665"/>
        <dbReference type="ChEBI" id="CHEBI:456215"/>
        <dbReference type="EC" id="6.3.4.19"/>
    </reaction>
</comment>
<dbReference type="NCBIfam" id="TIGR02433">
    <property type="entry name" value="lysidine_TilS_C"/>
    <property type="match status" value="1"/>
</dbReference>
<evidence type="ECO:0000256" key="6">
    <source>
        <dbReference type="ARBA" id="ARBA00022840"/>
    </source>
</evidence>
<keyword evidence="3 8" id="KW-0436">Ligase</keyword>
<comment type="function">
    <text evidence="8">Ligates lysine onto the cytidine present at position 34 of the AUA codon-specific tRNA(Ile) that contains the anticodon CAU, in an ATP-dependent manner. Cytidine is converted to lysidine, thus changing the amino acid specificity of the tRNA from methionine to isoleucine.</text>
</comment>
<feature type="domain" description="tRNA(Ile)-lysidine/2-thiocytidine synthase N-terminal" evidence="9">
    <location>
        <begin position="52"/>
        <end position="225"/>
    </location>
</feature>
<evidence type="ECO:0000256" key="4">
    <source>
        <dbReference type="ARBA" id="ARBA00022694"/>
    </source>
</evidence>
<dbReference type="GO" id="GO:0006400">
    <property type="term" value="P:tRNA modification"/>
    <property type="evidence" value="ECO:0007669"/>
    <property type="project" value="UniProtKB-UniRule"/>
</dbReference>
<dbReference type="CDD" id="cd01992">
    <property type="entry name" value="TilS_N"/>
    <property type="match status" value="1"/>
</dbReference>
<evidence type="ECO:0000256" key="3">
    <source>
        <dbReference type="ARBA" id="ARBA00022598"/>
    </source>
</evidence>
<evidence type="ECO:0000256" key="5">
    <source>
        <dbReference type="ARBA" id="ARBA00022741"/>
    </source>
</evidence>
<comment type="subcellular location">
    <subcellularLocation>
        <location evidence="1 8">Cytoplasm</location>
    </subcellularLocation>
</comment>